<organism evidence="2 3">
    <name type="scientific">Dissophora globulifera</name>
    <dbReference type="NCBI Taxonomy" id="979702"/>
    <lineage>
        <taxon>Eukaryota</taxon>
        <taxon>Fungi</taxon>
        <taxon>Fungi incertae sedis</taxon>
        <taxon>Mucoromycota</taxon>
        <taxon>Mortierellomycotina</taxon>
        <taxon>Mortierellomycetes</taxon>
        <taxon>Mortierellales</taxon>
        <taxon>Mortierellaceae</taxon>
        <taxon>Dissophora</taxon>
    </lineage>
</organism>
<gene>
    <name evidence="2" type="ORF">BGZ99_002418</name>
</gene>
<dbReference type="InterPro" id="IPR036291">
    <property type="entry name" value="NAD(P)-bd_dom_sf"/>
</dbReference>
<proteinExistence type="predicted"/>
<evidence type="ECO:0000313" key="3">
    <source>
        <dbReference type="Proteomes" id="UP000738325"/>
    </source>
</evidence>
<dbReference type="OrthoDB" id="2735536at2759"/>
<evidence type="ECO:0000313" key="2">
    <source>
        <dbReference type="EMBL" id="KAG0304356.1"/>
    </source>
</evidence>
<dbReference type="GO" id="GO:0004029">
    <property type="term" value="F:aldehyde dehydrogenase (NAD+) activity"/>
    <property type="evidence" value="ECO:0007669"/>
    <property type="project" value="TreeGrafter"/>
</dbReference>
<protein>
    <recommendedName>
        <fullName evidence="1">NAD-dependent epimerase/dehydratase domain-containing protein</fullName>
    </recommendedName>
</protein>
<dbReference type="Pfam" id="PF01370">
    <property type="entry name" value="Epimerase"/>
    <property type="match status" value="1"/>
</dbReference>
<keyword evidence="3" id="KW-1185">Reference proteome</keyword>
<dbReference type="SUPFAM" id="SSF51735">
    <property type="entry name" value="NAD(P)-binding Rossmann-fold domains"/>
    <property type="match status" value="1"/>
</dbReference>
<feature type="domain" description="NAD-dependent epimerase/dehydratase" evidence="1">
    <location>
        <begin position="4"/>
        <end position="227"/>
    </location>
</feature>
<dbReference type="EMBL" id="JAAAIP010001718">
    <property type="protein sequence ID" value="KAG0304356.1"/>
    <property type="molecule type" value="Genomic_DNA"/>
</dbReference>
<dbReference type="InterPro" id="IPR051783">
    <property type="entry name" value="NAD(P)-dependent_oxidoreduct"/>
</dbReference>
<dbReference type="PANTHER" id="PTHR48079:SF3">
    <property type="entry name" value="NAD-DEPENDENT EPIMERASE_DEHYDRATASE DOMAIN-CONTAINING PROTEIN"/>
    <property type="match status" value="1"/>
</dbReference>
<accession>A0A9P6UJ73</accession>
<dbReference type="AlphaFoldDB" id="A0A9P6UJ73"/>
<dbReference type="InterPro" id="IPR001509">
    <property type="entry name" value="Epimerase_deHydtase"/>
</dbReference>
<comment type="caution">
    <text evidence="2">The sequence shown here is derived from an EMBL/GenBank/DDBJ whole genome shotgun (WGS) entry which is preliminary data.</text>
</comment>
<reference evidence="2" key="1">
    <citation type="journal article" date="2020" name="Fungal Divers.">
        <title>Resolving the Mortierellaceae phylogeny through synthesis of multi-gene phylogenetics and phylogenomics.</title>
        <authorList>
            <person name="Vandepol N."/>
            <person name="Liber J."/>
            <person name="Desiro A."/>
            <person name="Na H."/>
            <person name="Kennedy M."/>
            <person name="Barry K."/>
            <person name="Grigoriev I.V."/>
            <person name="Miller A.N."/>
            <person name="O'Donnell K."/>
            <person name="Stajich J.E."/>
            <person name="Bonito G."/>
        </authorList>
    </citation>
    <scope>NUCLEOTIDE SEQUENCE</scope>
    <source>
        <strain evidence="2">REB-010B</strain>
    </source>
</reference>
<evidence type="ECO:0000259" key="1">
    <source>
        <dbReference type="Pfam" id="PF01370"/>
    </source>
</evidence>
<dbReference type="Proteomes" id="UP000738325">
    <property type="component" value="Unassembled WGS sequence"/>
</dbReference>
<sequence>MVRVLVIGAAGFIGFRFSQHLRRANHIVYGTIRNSAKENLLLANEIFPIIGEVESKDNTTPAWIEAIKTHNIDVVVDLTPILNTNEAILQPLIRVSKERQALGLPKLGYIYCSGMWCYGSGYEPTSDLSPAGVKTSRHQPPAIIHSRPEVEHQVVASWEHLTAAVVRPCHVYGGTGKDWDLYFAQIYTEVQKGSTKLTIQANPDTSPGLIHVEDIASALVAAVEKLELVAGRKDQYPVFDVSTSHESLAFVFRRFAEEVGFSKGGQIDFVGVPTGASLSDLYHQGFSTSINTGSTRARTLLGWAPTKAPGFAAGMHIYAKAWVVGFLERQEKAKGGQVKTLFT</sequence>
<name>A0A9P6UJ73_9FUNG</name>
<dbReference type="PANTHER" id="PTHR48079">
    <property type="entry name" value="PROTEIN YEEZ"/>
    <property type="match status" value="1"/>
</dbReference>
<dbReference type="GO" id="GO:0005737">
    <property type="term" value="C:cytoplasm"/>
    <property type="evidence" value="ECO:0007669"/>
    <property type="project" value="TreeGrafter"/>
</dbReference>
<dbReference type="Gene3D" id="3.40.50.720">
    <property type="entry name" value="NAD(P)-binding Rossmann-like Domain"/>
    <property type="match status" value="1"/>
</dbReference>